<evidence type="ECO:0000256" key="1">
    <source>
        <dbReference type="ARBA" id="ARBA00007381"/>
    </source>
</evidence>
<evidence type="ECO:0000256" key="7">
    <source>
        <dbReference type="HAMAP-Rule" id="MF_02207"/>
    </source>
</evidence>
<keyword evidence="4 7" id="KW-0067">ATP-binding</keyword>
<evidence type="ECO:0000256" key="2">
    <source>
        <dbReference type="ARBA" id="ARBA00022490"/>
    </source>
</evidence>
<evidence type="ECO:0000256" key="3">
    <source>
        <dbReference type="ARBA" id="ARBA00022741"/>
    </source>
</evidence>
<evidence type="ECO:0000256" key="4">
    <source>
        <dbReference type="ARBA" id="ARBA00022840"/>
    </source>
</evidence>
<dbReference type="GO" id="GO:0008360">
    <property type="term" value="P:regulation of cell shape"/>
    <property type="evidence" value="ECO:0007669"/>
    <property type="project" value="UniProtKB-UniRule"/>
</dbReference>
<comment type="similarity">
    <text evidence="6 7">Belongs to the FtsA/MreB family.</text>
</comment>
<organism evidence="8 9">
    <name type="scientific">Candidatus Roizmanbacteria bacterium RIFOXYA1_FULL_41_12</name>
    <dbReference type="NCBI Taxonomy" id="1802082"/>
    <lineage>
        <taxon>Bacteria</taxon>
        <taxon>Candidatus Roizmaniibacteriota</taxon>
    </lineage>
</organism>
<dbReference type="AlphaFoldDB" id="A0A1F7KAT8"/>
<dbReference type="PRINTS" id="PR01652">
    <property type="entry name" value="SHAPEPROTEIN"/>
</dbReference>
<dbReference type="GO" id="GO:0005737">
    <property type="term" value="C:cytoplasm"/>
    <property type="evidence" value="ECO:0007669"/>
    <property type="project" value="UniProtKB-SubCell"/>
</dbReference>
<reference evidence="8 9" key="1">
    <citation type="journal article" date="2016" name="Nat. Commun.">
        <title>Thousands of microbial genomes shed light on interconnected biogeochemical processes in an aquifer system.</title>
        <authorList>
            <person name="Anantharaman K."/>
            <person name="Brown C.T."/>
            <person name="Hug L.A."/>
            <person name="Sharon I."/>
            <person name="Castelle C.J."/>
            <person name="Probst A.J."/>
            <person name="Thomas B.C."/>
            <person name="Singh A."/>
            <person name="Wilkins M.J."/>
            <person name="Karaoz U."/>
            <person name="Brodie E.L."/>
            <person name="Williams K.H."/>
            <person name="Hubbard S.S."/>
            <person name="Banfield J.F."/>
        </authorList>
    </citation>
    <scope>NUCLEOTIDE SEQUENCE [LARGE SCALE GENOMIC DNA]</scope>
</reference>
<evidence type="ECO:0000313" key="9">
    <source>
        <dbReference type="Proteomes" id="UP000178450"/>
    </source>
</evidence>
<sequence>MRKRQRTQIDLLETVAGWFKDLFGTPPFLAIDLGSSNIRIYLQGKGIVSRQKVYIVKNTKNNEFVVSGDEAYDMLGKTPPNLIVFNPIERGRVSDFDAVLFFLQKAIERALEPYFKNQLLTRFNLLFAVPLGLTEVEEMAVVEVGKKTGAREVFLIETPIAAGFGLKAPVMENTGTFLVDIGGGTTEVSLISLGGVVLSKILPSGGRDFSQALVNYLRLRYGLLVGDKTAEELKMVLGSIVKDSTDLVEISGRSMETGMPRTIKIKKKVLFEPLYPYFGQIIDLIHEAIEETPPELIKDVHNHGIILSGMSANFGDLDTYLAKELKLKITTVSEPEYAVIRGLGWLIEHPEVLSKVIIKFAKF</sequence>
<accession>A0A1F7KAT8</accession>
<dbReference type="Proteomes" id="UP000178450">
    <property type="component" value="Unassembled WGS sequence"/>
</dbReference>
<comment type="function">
    <text evidence="7">Forms membrane-associated dynamic filaments that are essential for cell shape determination. Acts by regulating cell wall synthesis and cell elongation, and thus cell shape. A feedback loop between cell geometry and MreB localization may maintain elongated cell shape by targeting cell wall growth to regions of negative cell wall curvature.</text>
</comment>
<dbReference type="GO" id="GO:0000902">
    <property type="term" value="P:cell morphogenesis"/>
    <property type="evidence" value="ECO:0007669"/>
    <property type="project" value="InterPro"/>
</dbReference>
<evidence type="ECO:0000256" key="6">
    <source>
        <dbReference type="ARBA" id="ARBA00023458"/>
    </source>
</evidence>
<dbReference type="Gene3D" id="3.90.640.10">
    <property type="entry name" value="Actin, Chain A, domain 4"/>
    <property type="match status" value="1"/>
</dbReference>
<gene>
    <name evidence="7" type="primary">mreB</name>
    <name evidence="8" type="ORF">A2209_04745</name>
</gene>
<comment type="subunit">
    <text evidence="7">Forms polymers.</text>
</comment>
<protein>
    <recommendedName>
        <fullName evidence="7">Cell shape-determining protein MreB</fullName>
    </recommendedName>
</protein>
<keyword evidence="5 7" id="KW-0133">Cell shape</keyword>
<proteinExistence type="inferred from homology"/>
<name>A0A1F7KAT8_9BACT</name>
<feature type="binding site" evidence="7">
    <location>
        <begin position="183"/>
        <end position="185"/>
    </location>
    <ligand>
        <name>ATP</name>
        <dbReference type="ChEBI" id="CHEBI:30616"/>
    </ligand>
</feature>
<dbReference type="GO" id="GO:0005524">
    <property type="term" value="F:ATP binding"/>
    <property type="evidence" value="ECO:0007669"/>
    <property type="project" value="UniProtKB-KW"/>
</dbReference>
<evidence type="ECO:0000256" key="5">
    <source>
        <dbReference type="ARBA" id="ARBA00022960"/>
    </source>
</evidence>
<dbReference type="Pfam" id="PF06723">
    <property type="entry name" value="MreB_Mbl"/>
    <property type="match status" value="1"/>
</dbReference>
<dbReference type="InterPro" id="IPR004753">
    <property type="entry name" value="MreB"/>
</dbReference>
<dbReference type="PANTHER" id="PTHR42749:SF1">
    <property type="entry name" value="CELL SHAPE-DETERMINING PROTEIN MREB"/>
    <property type="match status" value="1"/>
</dbReference>
<dbReference type="EMBL" id="MGBG01000013">
    <property type="protein sequence ID" value="OGK64969.1"/>
    <property type="molecule type" value="Genomic_DNA"/>
</dbReference>
<keyword evidence="3 7" id="KW-0547">Nucleotide-binding</keyword>
<comment type="caution">
    <text evidence="8">The sequence shown here is derived from an EMBL/GenBank/DDBJ whole genome shotgun (WGS) entry which is preliminary data.</text>
</comment>
<comment type="subcellular location">
    <subcellularLocation>
        <location evidence="7">Cytoplasm</location>
    </subcellularLocation>
    <text evidence="7">Membrane-associated.</text>
</comment>
<dbReference type="InterPro" id="IPR056546">
    <property type="entry name" value="MreB_MamK-like"/>
</dbReference>
<evidence type="ECO:0000313" key="8">
    <source>
        <dbReference type="EMBL" id="OGK64969.1"/>
    </source>
</evidence>
<dbReference type="HAMAP" id="MF_02207">
    <property type="entry name" value="MreB"/>
    <property type="match status" value="1"/>
</dbReference>
<dbReference type="PANTHER" id="PTHR42749">
    <property type="entry name" value="CELL SHAPE-DETERMINING PROTEIN MREB"/>
    <property type="match status" value="1"/>
</dbReference>
<feature type="binding site" evidence="7">
    <location>
        <begin position="231"/>
        <end position="234"/>
    </location>
    <ligand>
        <name>ATP</name>
        <dbReference type="ChEBI" id="CHEBI:30616"/>
    </ligand>
</feature>
<dbReference type="NCBIfam" id="NF010539">
    <property type="entry name" value="PRK13927.1"/>
    <property type="match status" value="1"/>
</dbReference>
<comment type="similarity">
    <text evidence="1">Belongs to the heat shock protein 70 family.</text>
</comment>
<dbReference type="PROSITE" id="PS00329">
    <property type="entry name" value="HSP70_2"/>
    <property type="match status" value="1"/>
</dbReference>
<dbReference type="InterPro" id="IPR043129">
    <property type="entry name" value="ATPase_NBD"/>
</dbReference>
<dbReference type="SUPFAM" id="SSF53067">
    <property type="entry name" value="Actin-like ATPase domain"/>
    <property type="match status" value="2"/>
</dbReference>
<keyword evidence="2 7" id="KW-0963">Cytoplasm</keyword>
<dbReference type="InterPro" id="IPR018181">
    <property type="entry name" value="Heat_shock_70_CS"/>
</dbReference>
<comment type="caution">
    <text evidence="7">Lacks conserved residue(s) required for the propagation of feature annotation.</text>
</comment>
<dbReference type="Gene3D" id="3.30.420.40">
    <property type="match status" value="2"/>
</dbReference>